<dbReference type="PANTHER" id="PTHR33309">
    <property type="entry name" value="KERATIN, ULTRA HIGH-SULFUR MATRIX PROTEIN-LIKE"/>
    <property type="match status" value="1"/>
</dbReference>
<evidence type="ECO:0000313" key="3">
    <source>
        <dbReference type="Proteomes" id="UP000078542"/>
    </source>
</evidence>
<dbReference type="Proteomes" id="UP000078542">
    <property type="component" value="Unassembled WGS sequence"/>
</dbReference>
<gene>
    <name evidence="2" type="ORF">ALC62_02067</name>
</gene>
<accession>A0A151INC9</accession>
<sequence length="570" mass="65093">MRLQNNFEEAETPTKEVQRTKDEYIFFQTSLLQSLLDAVVCKVCFSHRIEANIIDVNCGFAKKIEIICRNCEESGLNATISSTLTSNNNRNELQSNQTSSPFDINIRISIAFLEMGKNYAGIELFSMIMNMKPFSKTSFHKYLDTINNSVNKKLDEILETARSKVKKKYFVENIESQEMTNITVSYDGSWLTRGHTSLLGVGCVIDVLTGYVIDFEIMTKYCHECVMAKFELGEESAEFFMWMESHQSSCQINHTGSSGAMEMTAAVDIWRRSEKFGFRYSTMLSDGDSKTLSHLNEMEVYGKDFIIQKEECINHVKKRQLGTALRDIVKLWRNRGVTLGGRMYGALKGTTIDKLCKYYQAAIYRNKNDVTAMKNEIMAIIYHGVSTDENPQHQFCPAGENSWCFYQTAKARGVRTGLHIKNIGTPINKLVFDKILPVFVRLSDESLLSRCTQGRTQNANECLHSLIWNKCPKEIFVSKKRLQIAVAEAISQYNDGFRKSTFAFLESLNFSLGTVGDKIAHRRDQKRAKQGKDRNNKMYQKVRKAKNIMRKRIDKALEDSEGVTYKAGAF</sequence>
<dbReference type="Pfam" id="PF20700">
    <property type="entry name" value="Mutator"/>
    <property type="match status" value="1"/>
</dbReference>
<evidence type="ECO:0000259" key="1">
    <source>
        <dbReference type="Pfam" id="PF20700"/>
    </source>
</evidence>
<proteinExistence type="predicted"/>
<dbReference type="AlphaFoldDB" id="A0A151INC9"/>
<evidence type="ECO:0000313" key="2">
    <source>
        <dbReference type="EMBL" id="KYN06974.1"/>
    </source>
</evidence>
<dbReference type="PANTHER" id="PTHR33309:SF3">
    <property type="entry name" value="CCHC-TYPE DOMAIN-CONTAINING PROTEIN"/>
    <property type="match status" value="1"/>
</dbReference>
<dbReference type="EMBL" id="KQ976938">
    <property type="protein sequence ID" value="KYN06974.1"/>
    <property type="molecule type" value="Genomic_DNA"/>
</dbReference>
<protein>
    <recommendedName>
        <fullName evidence="1">Mutator-like transposase domain-containing protein</fullName>
    </recommendedName>
</protein>
<feature type="domain" description="Mutator-like transposase" evidence="1">
    <location>
        <begin position="40"/>
        <end position="404"/>
    </location>
</feature>
<organism evidence="2 3">
    <name type="scientific">Cyphomyrmex costatus</name>
    <dbReference type="NCBI Taxonomy" id="456900"/>
    <lineage>
        <taxon>Eukaryota</taxon>
        <taxon>Metazoa</taxon>
        <taxon>Ecdysozoa</taxon>
        <taxon>Arthropoda</taxon>
        <taxon>Hexapoda</taxon>
        <taxon>Insecta</taxon>
        <taxon>Pterygota</taxon>
        <taxon>Neoptera</taxon>
        <taxon>Endopterygota</taxon>
        <taxon>Hymenoptera</taxon>
        <taxon>Apocrita</taxon>
        <taxon>Aculeata</taxon>
        <taxon>Formicoidea</taxon>
        <taxon>Formicidae</taxon>
        <taxon>Myrmicinae</taxon>
        <taxon>Cyphomyrmex</taxon>
    </lineage>
</organism>
<name>A0A151INC9_9HYME</name>
<keyword evidence="3" id="KW-1185">Reference proteome</keyword>
<reference evidence="2 3" key="1">
    <citation type="submission" date="2016-03" db="EMBL/GenBank/DDBJ databases">
        <title>Cyphomyrmex costatus WGS genome.</title>
        <authorList>
            <person name="Nygaard S."/>
            <person name="Hu H."/>
            <person name="Boomsma J."/>
            <person name="Zhang G."/>
        </authorList>
    </citation>
    <scope>NUCLEOTIDE SEQUENCE [LARGE SCALE GENOMIC DNA]</scope>
    <source>
        <strain evidence="2">MS0001</strain>
        <tissue evidence="2">Whole body</tissue>
    </source>
</reference>
<dbReference type="InterPro" id="IPR049012">
    <property type="entry name" value="Mutator_transp_dom"/>
</dbReference>